<feature type="region of interest" description="Disordered" evidence="1">
    <location>
        <begin position="1"/>
        <end position="26"/>
    </location>
</feature>
<name>A0A162W662_DIDRA</name>
<evidence type="ECO:0000313" key="2">
    <source>
        <dbReference type="EMBL" id="KZM18824.1"/>
    </source>
</evidence>
<comment type="caution">
    <text evidence="2">The sequence shown here is derived from an EMBL/GenBank/DDBJ whole genome shotgun (WGS) entry which is preliminary data.</text>
</comment>
<evidence type="ECO:0000256" key="1">
    <source>
        <dbReference type="SAM" id="MobiDB-lite"/>
    </source>
</evidence>
<dbReference type="AlphaFoldDB" id="A0A162W662"/>
<dbReference type="EMBL" id="JYNV01000322">
    <property type="protein sequence ID" value="KZM18824.1"/>
    <property type="molecule type" value="Genomic_DNA"/>
</dbReference>
<evidence type="ECO:0000313" key="3">
    <source>
        <dbReference type="Proteomes" id="UP000076837"/>
    </source>
</evidence>
<reference evidence="2 3" key="1">
    <citation type="journal article" date="2016" name="Sci. Rep.">
        <title>Draft genome sequencing and secretome analysis of fungal phytopathogen Ascochyta rabiei provides insight into the necrotrophic effector repertoire.</title>
        <authorList>
            <person name="Verma S."/>
            <person name="Gazara R.K."/>
            <person name="Nizam S."/>
            <person name="Parween S."/>
            <person name="Chattopadhyay D."/>
            <person name="Verma P.K."/>
        </authorList>
    </citation>
    <scope>NUCLEOTIDE SEQUENCE [LARGE SCALE GENOMIC DNA]</scope>
    <source>
        <strain evidence="2 3">ArDII</strain>
    </source>
</reference>
<sequence>MPRRVSFGATPAPYRSPDPCTRSGSSLKTAELQRTQYGHAATTSVTDSTLERFVPAGKMKTMADLDKEEEARMTKTYKEKAKKGALGVVDWLGRKITGGGGKKD</sequence>
<organism evidence="2 3">
    <name type="scientific">Didymella rabiei</name>
    <name type="common">Chickpea ascochyta blight fungus</name>
    <name type="synonym">Mycosphaerella rabiei</name>
    <dbReference type="NCBI Taxonomy" id="5454"/>
    <lineage>
        <taxon>Eukaryota</taxon>
        <taxon>Fungi</taxon>
        <taxon>Dikarya</taxon>
        <taxon>Ascomycota</taxon>
        <taxon>Pezizomycotina</taxon>
        <taxon>Dothideomycetes</taxon>
        <taxon>Pleosporomycetidae</taxon>
        <taxon>Pleosporales</taxon>
        <taxon>Pleosporineae</taxon>
        <taxon>Didymellaceae</taxon>
        <taxon>Ascochyta</taxon>
    </lineage>
</organism>
<keyword evidence="3" id="KW-1185">Reference proteome</keyword>
<accession>A0A162W662</accession>
<proteinExistence type="predicted"/>
<gene>
    <name evidence="2" type="ORF">ST47_g10042</name>
</gene>
<protein>
    <submittedName>
        <fullName evidence="2">Uncharacterized protein</fullName>
    </submittedName>
</protein>
<dbReference type="Proteomes" id="UP000076837">
    <property type="component" value="Unassembled WGS sequence"/>
</dbReference>